<evidence type="ECO:0000259" key="1">
    <source>
        <dbReference type="Pfam" id="PF00326"/>
    </source>
</evidence>
<dbReference type="Gene3D" id="3.40.50.1820">
    <property type="entry name" value="alpha/beta hydrolase"/>
    <property type="match status" value="1"/>
</dbReference>
<dbReference type="GO" id="GO:0008236">
    <property type="term" value="F:serine-type peptidase activity"/>
    <property type="evidence" value="ECO:0007669"/>
    <property type="project" value="InterPro"/>
</dbReference>
<reference evidence="2 3" key="1">
    <citation type="submission" date="2020-04" db="EMBL/GenBank/DDBJ databases">
        <authorList>
            <person name="De Canck E."/>
        </authorList>
    </citation>
    <scope>NUCLEOTIDE SEQUENCE [LARGE SCALE GENOMIC DNA]</scope>
    <source>
        <strain evidence="2 3">LMG 28138</strain>
    </source>
</reference>
<proteinExistence type="predicted"/>
<dbReference type="PANTHER" id="PTHR43056">
    <property type="entry name" value="PEPTIDASE S9 PROLYL OLIGOPEPTIDASE"/>
    <property type="match status" value="1"/>
</dbReference>
<dbReference type="GO" id="GO:0006508">
    <property type="term" value="P:proteolysis"/>
    <property type="evidence" value="ECO:0007669"/>
    <property type="project" value="InterPro"/>
</dbReference>
<gene>
    <name evidence="2" type="ORF">LMG28138_02158</name>
</gene>
<dbReference type="InterPro" id="IPR001375">
    <property type="entry name" value="Peptidase_S9_cat"/>
</dbReference>
<dbReference type="RefSeq" id="WP_175104750.1">
    <property type="nucleotide sequence ID" value="NZ_CADIKM010000007.1"/>
</dbReference>
<dbReference type="Gene3D" id="2.120.10.30">
    <property type="entry name" value="TolB, C-terminal domain"/>
    <property type="match status" value="1"/>
</dbReference>
<dbReference type="InterPro" id="IPR029058">
    <property type="entry name" value="AB_hydrolase_fold"/>
</dbReference>
<dbReference type="PANTHER" id="PTHR43056:SF5">
    <property type="entry name" value="PEPTIDASE S9 PROLYL OLIGOPEPTIDASE CATALYTIC DOMAIN-CONTAINING PROTEIN"/>
    <property type="match status" value="1"/>
</dbReference>
<evidence type="ECO:0000313" key="2">
    <source>
        <dbReference type="EMBL" id="CAB3786079.1"/>
    </source>
</evidence>
<keyword evidence="3" id="KW-1185">Reference proteome</keyword>
<dbReference type="SUPFAM" id="SSF82171">
    <property type="entry name" value="DPP6 N-terminal domain-like"/>
    <property type="match status" value="1"/>
</dbReference>
<dbReference type="Proteomes" id="UP000494115">
    <property type="component" value="Unassembled WGS sequence"/>
</dbReference>
<dbReference type="EMBL" id="CADIKM010000007">
    <property type="protein sequence ID" value="CAB3786079.1"/>
    <property type="molecule type" value="Genomic_DNA"/>
</dbReference>
<feature type="domain" description="Peptidase S9 prolyl oligopeptidase catalytic" evidence="1">
    <location>
        <begin position="432"/>
        <end position="639"/>
    </location>
</feature>
<name>A0A6S7B5C5_9BURK</name>
<organism evidence="2 3">
    <name type="scientific">Pararobbsia alpina</name>
    <dbReference type="NCBI Taxonomy" id="621374"/>
    <lineage>
        <taxon>Bacteria</taxon>
        <taxon>Pseudomonadati</taxon>
        <taxon>Pseudomonadota</taxon>
        <taxon>Betaproteobacteria</taxon>
        <taxon>Burkholderiales</taxon>
        <taxon>Burkholderiaceae</taxon>
        <taxon>Pararobbsia</taxon>
    </lineage>
</organism>
<accession>A0A6S7B5C5</accession>
<sequence length="654" mass="71643">MTSSTSPAHSPVSAPFGSWKSPVTTQLIVGETIRLGQPAIGAGGIFWTESRPQEKGRTVLVRHDADGRTEDITPAPYNVRTLAHEYGGGAFACGVSAHGVHESFFSHFDDQRIYRIRESEAPEALTGIAEVRYADALVDTTHRRLIAVMEDHSVPGHEPVNSLVSIDLTTGAPHTLASGHDFFSSPALSSDARQLAWLTWDHPDMPWDGTELWLADIAPDGSTGTPRKIAGGRGESLFQPAWSPSGELHFISDRSGWWNPYRLRNGKIDALRPMDAEFARPQWVFGMRTYGFDSAGRIVCLYELEGDTHLAVLDADTGSFDEIATPFRAIRDLHVHGDQAVFIGSSPTADEAVVAFDLKSRTHRVLRRASRAQADPAYVSIAEAIRYPTEGGAFAHALFYAPVNADFKGPAGALPPLLVISHGGPTSSTNAAFKWSIQYWTSRGFAVVDVNYGGSSGYGRPYRERLNGQWGVVDVDDSIHAARHLIERGLVNPDQVAIRGGSAGGYTTLCALTFRDFFKAGASHYGIGDLEALARDTHKFESRYLFRLIGDYPAEQALYHARSPVNFTDRLSSAMILFQGAEDKAVPPNQAEAMYQAVRAKGLPVAYLLFPNEQHGFRRAENISRAFEAELYFYGKIFGYETADVIEPVVIDNL</sequence>
<dbReference type="Pfam" id="PF00326">
    <property type="entry name" value="Peptidase_S9"/>
    <property type="match status" value="1"/>
</dbReference>
<dbReference type="AlphaFoldDB" id="A0A6S7B5C5"/>
<dbReference type="InterPro" id="IPR050585">
    <property type="entry name" value="Xaa-Pro_dipeptidyl-ppase/CocE"/>
</dbReference>
<dbReference type="SUPFAM" id="SSF53474">
    <property type="entry name" value="alpha/beta-Hydrolases"/>
    <property type="match status" value="1"/>
</dbReference>
<dbReference type="InterPro" id="IPR011042">
    <property type="entry name" value="6-blade_b-propeller_TolB-like"/>
</dbReference>
<protein>
    <recommendedName>
        <fullName evidence="1">Peptidase S9 prolyl oligopeptidase catalytic domain-containing protein</fullName>
    </recommendedName>
</protein>
<evidence type="ECO:0000313" key="3">
    <source>
        <dbReference type="Proteomes" id="UP000494115"/>
    </source>
</evidence>